<accession>A0ABT9H1T3</accession>
<dbReference type="SUPFAM" id="SSF53254">
    <property type="entry name" value="Phosphoglycerate mutase-like"/>
    <property type="match status" value="1"/>
</dbReference>
<name>A0ABT9H1T3_9GAMM</name>
<evidence type="ECO:0000313" key="3">
    <source>
        <dbReference type="Proteomes" id="UP001231616"/>
    </source>
</evidence>
<sequence length="183" mass="19807">MNRTILLFCLLMPLATVADEAAWAAWRAGEAALLMRHALAPGTGDPAGFVLEDCSTQRNLNARGKQQARDWGQLLAKQHSGSVQLFSSQWCRCLETAELMAIAEVQPLPIINSFFAGRGDGPTQTQALRHFLQTAPQQSPIVLITHQVNITALTGISPASGEGILLSLPLTEPVQVLARIRMD</sequence>
<dbReference type="Proteomes" id="UP001231616">
    <property type="component" value="Unassembled WGS sequence"/>
</dbReference>
<reference evidence="2 3" key="1">
    <citation type="submission" date="2023-08" db="EMBL/GenBank/DDBJ databases">
        <authorList>
            <person name="Joshi A."/>
            <person name="Thite S."/>
        </authorList>
    </citation>
    <scope>NUCLEOTIDE SEQUENCE [LARGE SCALE GENOMIC DNA]</scope>
    <source>
        <strain evidence="2 3">AC40</strain>
    </source>
</reference>
<evidence type="ECO:0000256" key="1">
    <source>
        <dbReference type="SAM" id="SignalP"/>
    </source>
</evidence>
<keyword evidence="1" id="KW-0732">Signal</keyword>
<dbReference type="Gene3D" id="3.40.50.1240">
    <property type="entry name" value="Phosphoglycerate mutase-like"/>
    <property type="match status" value="1"/>
</dbReference>
<evidence type="ECO:0000313" key="2">
    <source>
        <dbReference type="EMBL" id="MDP4537024.1"/>
    </source>
</evidence>
<organism evidence="2 3">
    <name type="scientific">Alkalimonas collagenimarina</name>
    <dbReference type="NCBI Taxonomy" id="400390"/>
    <lineage>
        <taxon>Bacteria</taxon>
        <taxon>Pseudomonadati</taxon>
        <taxon>Pseudomonadota</taxon>
        <taxon>Gammaproteobacteria</taxon>
        <taxon>Alkalimonas</taxon>
    </lineage>
</organism>
<dbReference type="RefSeq" id="WP_305894287.1">
    <property type="nucleotide sequence ID" value="NZ_JAUZVZ010000018.1"/>
</dbReference>
<keyword evidence="3" id="KW-1185">Reference proteome</keyword>
<dbReference type="InterPro" id="IPR029033">
    <property type="entry name" value="His_PPase_superfam"/>
</dbReference>
<dbReference type="CDD" id="cd07040">
    <property type="entry name" value="HP"/>
    <property type="match status" value="1"/>
</dbReference>
<gene>
    <name evidence="2" type="ORF">Q3O60_12555</name>
</gene>
<dbReference type="EMBL" id="JAUZVZ010000018">
    <property type="protein sequence ID" value="MDP4537024.1"/>
    <property type="molecule type" value="Genomic_DNA"/>
</dbReference>
<protein>
    <submittedName>
        <fullName evidence="2">Histidine phosphatase family protein</fullName>
    </submittedName>
</protein>
<dbReference type="InterPro" id="IPR013078">
    <property type="entry name" value="His_Pase_superF_clade-1"/>
</dbReference>
<feature type="signal peptide" evidence="1">
    <location>
        <begin position="1"/>
        <end position="18"/>
    </location>
</feature>
<feature type="chain" id="PRO_5046470424" evidence="1">
    <location>
        <begin position="19"/>
        <end position="183"/>
    </location>
</feature>
<comment type="caution">
    <text evidence="2">The sequence shown here is derived from an EMBL/GenBank/DDBJ whole genome shotgun (WGS) entry which is preliminary data.</text>
</comment>
<proteinExistence type="predicted"/>
<dbReference type="Pfam" id="PF00300">
    <property type="entry name" value="His_Phos_1"/>
    <property type="match status" value="1"/>
</dbReference>